<sequence length="246" mass="27739">MRRNPFDRIVVLMILMVATSCNRETIGITEGEVQIIDSLVKVEGYLTYQNGVGYLDYILKSKDNEPPVSLSTTVCDGLPDSLKKSTRVLFDGDLIAKKIDNNTPCVTNFTAIDLCRSPYLSLGFDRELHPICVTSSTEVNREVADKFITTREMLDVELALLGKELNSPIDFAINDVVFLRRGVQPSGWDIQVDFSRDETTKKCIFRHIVKDWSHTKVGGGLNFFYAIPKVPAGYSFEIVKETRQME</sequence>
<protein>
    <recommendedName>
        <fullName evidence="3">Lipoprotein</fullName>
    </recommendedName>
</protein>
<evidence type="ECO:0000313" key="1">
    <source>
        <dbReference type="EMBL" id="WOK05630.1"/>
    </source>
</evidence>
<dbReference type="EMBL" id="CP136051">
    <property type="protein sequence ID" value="WOK05630.1"/>
    <property type="molecule type" value="Genomic_DNA"/>
</dbReference>
<organism evidence="1 2">
    <name type="scientific">Imperialibacter roseus</name>
    <dbReference type="NCBI Taxonomy" id="1324217"/>
    <lineage>
        <taxon>Bacteria</taxon>
        <taxon>Pseudomonadati</taxon>
        <taxon>Bacteroidota</taxon>
        <taxon>Cytophagia</taxon>
        <taxon>Cytophagales</taxon>
        <taxon>Flammeovirgaceae</taxon>
        <taxon>Imperialibacter</taxon>
    </lineage>
</organism>
<name>A0ABZ0IMS8_9BACT</name>
<dbReference type="PROSITE" id="PS51257">
    <property type="entry name" value="PROKAR_LIPOPROTEIN"/>
    <property type="match status" value="1"/>
</dbReference>
<dbReference type="Proteomes" id="UP001302349">
    <property type="component" value="Chromosome"/>
</dbReference>
<evidence type="ECO:0000313" key="2">
    <source>
        <dbReference type="Proteomes" id="UP001302349"/>
    </source>
</evidence>
<proteinExistence type="predicted"/>
<reference evidence="1 2" key="1">
    <citation type="journal article" date="2023" name="Microbiol. Resour. Announc.">
        <title>Complete Genome Sequence of Imperialibacter roseus strain P4T.</title>
        <authorList>
            <person name="Tizabi D.R."/>
            <person name="Bachvaroff T."/>
            <person name="Hill R.T."/>
        </authorList>
    </citation>
    <scope>NUCLEOTIDE SEQUENCE [LARGE SCALE GENOMIC DNA]</scope>
    <source>
        <strain evidence="1 2">P4T</strain>
    </source>
</reference>
<keyword evidence="2" id="KW-1185">Reference proteome</keyword>
<evidence type="ECO:0008006" key="3">
    <source>
        <dbReference type="Google" id="ProtNLM"/>
    </source>
</evidence>
<gene>
    <name evidence="1" type="ORF">RT717_21370</name>
</gene>
<accession>A0ABZ0IMS8</accession>
<dbReference type="RefSeq" id="WP_317488388.1">
    <property type="nucleotide sequence ID" value="NZ_CP136051.1"/>
</dbReference>